<dbReference type="Proteomes" id="UP001175227">
    <property type="component" value="Unassembled WGS sequence"/>
</dbReference>
<name>A0AA39NU55_9AGAR</name>
<keyword evidence="3" id="KW-1185">Reference proteome</keyword>
<organism evidence="2 3">
    <name type="scientific">Armillaria novae-zelandiae</name>
    <dbReference type="NCBI Taxonomy" id="153914"/>
    <lineage>
        <taxon>Eukaryota</taxon>
        <taxon>Fungi</taxon>
        <taxon>Dikarya</taxon>
        <taxon>Basidiomycota</taxon>
        <taxon>Agaricomycotina</taxon>
        <taxon>Agaricomycetes</taxon>
        <taxon>Agaricomycetidae</taxon>
        <taxon>Agaricales</taxon>
        <taxon>Marasmiineae</taxon>
        <taxon>Physalacriaceae</taxon>
        <taxon>Armillaria</taxon>
    </lineage>
</organism>
<keyword evidence="1" id="KW-1133">Transmembrane helix</keyword>
<keyword evidence="1" id="KW-0472">Membrane</keyword>
<dbReference type="AlphaFoldDB" id="A0AA39NU55"/>
<evidence type="ECO:0000313" key="2">
    <source>
        <dbReference type="EMBL" id="KAK0471925.1"/>
    </source>
</evidence>
<reference evidence="2" key="1">
    <citation type="submission" date="2023-06" db="EMBL/GenBank/DDBJ databases">
        <authorList>
            <consortium name="Lawrence Berkeley National Laboratory"/>
            <person name="Ahrendt S."/>
            <person name="Sahu N."/>
            <person name="Indic B."/>
            <person name="Wong-Bajracharya J."/>
            <person name="Merenyi Z."/>
            <person name="Ke H.-M."/>
            <person name="Monk M."/>
            <person name="Kocsube S."/>
            <person name="Drula E."/>
            <person name="Lipzen A."/>
            <person name="Balint B."/>
            <person name="Henrissat B."/>
            <person name="Andreopoulos B."/>
            <person name="Martin F.M."/>
            <person name="Harder C.B."/>
            <person name="Rigling D."/>
            <person name="Ford K.L."/>
            <person name="Foster G.D."/>
            <person name="Pangilinan J."/>
            <person name="Papanicolaou A."/>
            <person name="Barry K."/>
            <person name="LaButti K."/>
            <person name="Viragh M."/>
            <person name="Koriabine M."/>
            <person name="Yan M."/>
            <person name="Riley R."/>
            <person name="Champramary S."/>
            <person name="Plett K.L."/>
            <person name="Tsai I.J."/>
            <person name="Slot J."/>
            <person name="Sipos G."/>
            <person name="Plett J."/>
            <person name="Nagy L.G."/>
            <person name="Grigoriev I.V."/>
        </authorList>
    </citation>
    <scope>NUCLEOTIDE SEQUENCE</scope>
    <source>
        <strain evidence="2">ICMP 16352</strain>
    </source>
</reference>
<accession>A0AA39NU55</accession>
<evidence type="ECO:0000256" key="1">
    <source>
        <dbReference type="SAM" id="Phobius"/>
    </source>
</evidence>
<sequence>MVLSGQDWTVLRRFLGLFRSTCALACSTYYQMTVQNWDNHTRQRVSLIVPLVTFVQYTVATFSVFLQLTPTSSSYSLLYSSNRATNSMKSKLKPSEVTCMTLDSSTRLTVALDVARNIRF</sequence>
<dbReference type="EMBL" id="JAUEPR010000045">
    <property type="protein sequence ID" value="KAK0471925.1"/>
    <property type="molecule type" value="Genomic_DNA"/>
</dbReference>
<gene>
    <name evidence="2" type="ORF">IW261DRAFT_826803</name>
</gene>
<comment type="caution">
    <text evidence="2">The sequence shown here is derived from an EMBL/GenBank/DDBJ whole genome shotgun (WGS) entry which is preliminary data.</text>
</comment>
<evidence type="ECO:0000313" key="3">
    <source>
        <dbReference type="Proteomes" id="UP001175227"/>
    </source>
</evidence>
<proteinExistence type="predicted"/>
<protein>
    <submittedName>
        <fullName evidence="2">Uncharacterized protein</fullName>
    </submittedName>
</protein>
<keyword evidence="1" id="KW-0812">Transmembrane</keyword>
<feature type="transmembrane region" description="Helical" evidence="1">
    <location>
        <begin position="47"/>
        <end position="68"/>
    </location>
</feature>